<feature type="domain" description="HTH gntR-type" evidence="4">
    <location>
        <begin position="8"/>
        <end position="75"/>
    </location>
</feature>
<dbReference type="AlphaFoldDB" id="A0A917F354"/>
<keyword evidence="1" id="KW-0805">Transcription regulation</keyword>
<keyword evidence="3" id="KW-0804">Transcription</keyword>
<gene>
    <name evidence="5" type="ORF">GCM10011519_22710</name>
</gene>
<dbReference type="InterPro" id="IPR011711">
    <property type="entry name" value="GntR_C"/>
</dbReference>
<dbReference type="PANTHER" id="PTHR43537:SF24">
    <property type="entry name" value="GLUCONATE OPERON TRANSCRIPTIONAL REPRESSOR"/>
    <property type="match status" value="1"/>
</dbReference>
<evidence type="ECO:0000313" key="6">
    <source>
        <dbReference type="Proteomes" id="UP000649179"/>
    </source>
</evidence>
<dbReference type="SUPFAM" id="SSF46785">
    <property type="entry name" value="Winged helix' DNA-binding domain"/>
    <property type="match status" value="1"/>
</dbReference>
<reference evidence="5" key="1">
    <citation type="journal article" date="2014" name="Int. J. Syst. Evol. Microbiol.">
        <title>Complete genome sequence of Corynebacterium casei LMG S-19264T (=DSM 44701T), isolated from a smear-ripened cheese.</title>
        <authorList>
            <consortium name="US DOE Joint Genome Institute (JGI-PGF)"/>
            <person name="Walter F."/>
            <person name="Albersmeier A."/>
            <person name="Kalinowski J."/>
            <person name="Ruckert C."/>
        </authorList>
    </citation>
    <scope>NUCLEOTIDE SEQUENCE</scope>
    <source>
        <strain evidence="5">CGMCC 1.16067</strain>
    </source>
</reference>
<dbReference type="Pfam" id="PF00392">
    <property type="entry name" value="GntR"/>
    <property type="match status" value="1"/>
</dbReference>
<dbReference type="PROSITE" id="PS50949">
    <property type="entry name" value="HTH_GNTR"/>
    <property type="match status" value="1"/>
</dbReference>
<dbReference type="RefSeq" id="WP_188779865.1">
    <property type="nucleotide sequence ID" value="NZ_BMKQ01000001.1"/>
</dbReference>
<keyword evidence="6" id="KW-1185">Reference proteome</keyword>
<evidence type="ECO:0000259" key="4">
    <source>
        <dbReference type="PROSITE" id="PS50949"/>
    </source>
</evidence>
<evidence type="ECO:0000256" key="2">
    <source>
        <dbReference type="ARBA" id="ARBA00023125"/>
    </source>
</evidence>
<proteinExistence type="predicted"/>
<organism evidence="5 6">
    <name type="scientific">Marmoricola endophyticus</name>
    <dbReference type="NCBI Taxonomy" id="2040280"/>
    <lineage>
        <taxon>Bacteria</taxon>
        <taxon>Bacillati</taxon>
        <taxon>Actinomycetota</taxon>
        <taxon>Actinomycetes</taxon>
        <taxon>Propionibacteriales</taxon>
        <taxon>Nocardioidaceae</taxon>
        <taxon>Marmoricola</taxon>
    </lineage>
</organism>
<dbReference type="GO" id="GO:0003677">
    <property type="term" value="F:DNA binding"/>
    <property type="evidence" value="ECO:0007669"/>
    <property type="project" value="UniProtKB-KW"/>
</dbReference>
<dbReference type="SUPFAM" id="SSF48008">
    <property type="entry name" value="GntR ligand-binding domain-like"/>
    <property type="match status" value="1"/>
</dbReference>
<sequence length="219" mass="24237">MANPDRAEQTPDRVAAEVRELIVAGEVRAGEFLRLAPLAQRFGTSVTPVREAMGRLRGEGFVRLEPRRGFVVLPLTDEDLGDVYRVHAYVAGELAALACRRLTDEQLDALRATQDELERAYEAGDADRVEELNYAFHRTINRAAGSPRLQWFLATAASYAPRLFFARIDGWAAASAHEHDTVLRALAARDPDAARRAMAAHVRSAGDLLARHRSRGDHS</sequence>
<dbReference type="InterPro" id="IPR000524">
    <property type="entry name" value="Tscrpt_reg_HTH_GntR"/>
</dbReference>
<comment type="caution">
    <text evidence="5">The sequence shown here is derived from an EMBL/GenBank/DDBJ whole genome shotgun (WGS) entry which is preliminary data.</text>
</comment>
<evidence type="ECO:0000313" key="5">
    <source>
        <dbReference type="EMBL" id="GGF48179.1"/>
    </source>
</evidence>
<keyword evidence="2" id="KW-0238">DNA-binding</keyword>
<evidence type="ECO:0000256" key="1">
    <source>
        <dbReference type="ARBA" id="ARBA00023015"/>
    </source>
</evidence>
<accession>A0A917F354</accession>
<dbReference type="Gene3D" id="1.20.120.530">
    <property type="entry name" value="GntR ligand-binding domain-like"/>
    <property type="match status" value="1"/>
</dbReference>
<dbReference type="InterPro" id="IPR008920">
    <property type="entry name" value="TF_FadR/GntR_C"/>
</dbReference>
<reference evidence="5" key="2">
    <citation type="submission" date="2020-09" db="EMBL/GenBank/DDBJ databases">
        <authorList>
            <person name="Sun Q."/>
            <person name="Zhou Y."/>
        </authorList>
    </citation>
    <scope>NUCLEOTIDE SEQUENCE</scope>
    <source>
        <strain evidence="5">CGMCC 1.16067</strain>
    </source>
</reference>
<protein>
    <submittedName>
        <fullName evidence="5">GntR family transcriptional regulator</fullName>
    </submittedName>
</protein>
<dbReference type="InterPro" id="IPR036388">
    <property type="entry name" value="WH-like_DNA-bd_sf"/>
</dbReference>
<dbReference type="SMART" id="SM00895">
    <property type="entry name" value="FCD"/>
    <property type="match status" value="1"/>
</dbReference>
<dbReference type="SMART" id="SM00345">
    <property type="entry name" value="HTH_GNTR"/>
    <property type="match status" value="1"/>
</dbReference>
<dbReference type="PANTHER" id="PTHR43537">
    <property type="entry name" value="TRANSCRIPTIONAL REGULATOR, GNTR FAMILY"/>
    <property type="match status" value="1"/>
</dbReference>
<dbReference type="Proteomes" id="UP000649179">
    <property type="component" value="Unassembled WGS sequence"/>
</dbReference>
<evidence type="ECO:0000256" key="3">
    <source>
        <dbReference type="ARBA" id="ARBA00023163"/>
    </source>
</evidence>
<dbReference type="GO" id="GO:0003700">
    <property type="term" value="F:DNA-binding transcription factor activity"/>
    <property type="evidence" value="ECO:0007669"/>
    <property type="project" value="InterPro"/>
</dbReference>
<dbReference type="EMBL" id="BMKQ01000001">
    <property type="protein sequence ID" value="GGF48179.1"/>
    <property type="molecule type" value="Genomic_DNA"/>
</dbReference>
<dbReference type="Pfam" id="PF07729">
    <property type="entry name" value="FCD"/>
    <property type="match status" value="1"/>
</dbReference>
<dbReference type="Gene3D" id="1.10.10.10">
    <property type="entry name" value="Winged helix-like DNA-binding domain superfamily/Winged helix DNA-binding domain"/>
    <property type="match status" value="1"/>
</dbReference>
<name>A0A917F354_9ACTN</name>
<dbReference type="InterPro" id="IPR036390">
    <property type="entry name" value="WH_DNA-bd_sf"/>
</dbReference>